<reference evidence="3 4" key="1">
    <citation type="submission" date="2023-03" db="EMBL/GenBank/DDBJ databases">
        <title>Draft assemblies of triclosan tolerant bacteria isolated from returned activated sludge.</title>
        <authorList>
            <person name="Van Hamelsveld S."/>
        </authorList>
    </citation>
    <scope>NUCLEOTIDE SEQUENCE [LARGE SCALE GENOMIC DNA]</scope>
    <source>
        <strain evidence="3 4">GW210010_S58</strain>
    </source>
</reference>
<evidence type="ECO:0000313" key="4">
    <source>
        <dbReference type="Proteomes" id="UP001216674"/>
    </source>
</evidence>
<gene>
    <name evidence="3" type="ORF">P3W85_22490</name>
</gene>
<feature type="coiled-coil region" evidence="1">
    <location>
        <begin position="5"/>
        <end position="49"/>
    </location>
</feature>
<protein>
    <recommendedName>
        <fullName evidence="5">KfrA protein</fullName>
    </recommendedName>
</protein>
<evidence type="ECO:0008006" key="5">
    <source>
        <dbReference type="Google" id="ProtNLM"/>
    </source>
</evidence>
<evidence type="ECO:0000256" key="2">
    <source>
        <dbReference type="SAM" id="MobiDB-lite"/>
    </source>
</evidence>
<feature type="region of interest" description="Disordered" evidence="2">
    <location>
        <begin position="118"/>
        <end position="158"/>
    </location>
</feature>
<evidence type="ECO:0000256" key="1">
    <source>
        <dbReference type="SAM" id="Coils"/>
    </source>
</evidence>
<sequence>MQQEAERSREEMASVRRILAQAELQLEAVPRLKREAADLREQLEQAQAAGVEAGKLAAVAEAQRAGEQASQQHAEARLARTEEREQQICKDLADAIAAHQVTRERLVESVGLASAAQAELKQRRVQDDAKIEAPAEPSGEKEATGAAGTRARKAPGKS</sequence>
<keyword evidence="1" id="KW-0175">Coiled coil</keyword>
<comment type="caution">
    <text evidence="3">The sequence shown here is derived from an EMBL/GenBank/DDBJ whole genome shotgun (WGS) entry which is preliminary data.</text>
</comment>
<evidence type="ECO:0000313" key="3">
    <source>
        <dbReference type="EMBL" id="MDF3835696.1"/>
    </source>
</evidence>
<feature type="compositionally biased region" description="Basic and acidic residues" evidence="2">
    <location>
        <begin position="120"/>
        <end position="143"/>
    </location>
</feature>
<name>A0ABT6ASU4_9BURK</name>
<organism evidence="3 4">
    <name type="scientific">Cupriavidus basilensis</name>
    <dbReference type="NCBI Taxonomy" id="68895"/>
    <lineage>
        <taxon>Bacteria</taxon>
        <taxon>Pseudomonadati</taxon>
        <taxon>Pseudomonadota</taxon>
        <taxon>Betaproteobacteria</taxon>
        <taxon>Burkholderiales</taxon>
        <taxon>Burkholderiaceae</taxon>
        <taxon>Cupriavidus</taxon>
    </lineage>
</organism>
<proteinExistence type="predicted"/>
<keyword evidence="4" id="KW-1185">Reference proteome</keyword>
<dbReference type="RefSeq" id="WP_276266406.1">
    <property type="nucleotide sequence ID" value="NZ_JARJLM010000378.1"/>
</dbReference>
<dbReference type="Proteomes" id="UP001216674">
    <property type="component" value="Unassembled WGS sequence"/>
</dbReference>
<dbReference type="EMBL" id="JARJLM010000378">
    <property type="protein sequence ID" value="MDF3835696.1"/>
    <property type="molecule type" value="Genomic_DNA"/>
</dbReference>
<accession>A0ABT6ASU4</accession>